<dbReference type="Proteomes" id="UP000195570">
    <property type="component" value="Unassembled WGS sequence"/>
</dbReference>
<evidence type="ECO:0000256" key="2">
    <source>
        <dbReference type="ARBA" id="ARBA00006677"/>
    </source>
</evidence>
<gene>
    <name evidence="6" type="ORF">TEOVI_000558600</name>
</gene>
<keyword evidence="7" id="KW-1185">Reference proteome</keyword>
<dbReference type="InterPro" id="IPR036224">
    <property type="entry name" value="GINS_bundle-like_dom_sf"/>
</dbReference>
<dbReference type="EMBL" id="CZPT02001066">
    <property type="protein sequence ID" value="SCU68774.1"/>
    <property type="molecule type" value="Genomic_DNA"/>
</dbReference>
<evidence type="ECO:0000256" key="4">
    <source>
        <dbReference type="ARBA" id="ARBA00023242"/>
    </source>
</evidence>
<dbReference type="Gene3D" id="1.20.58.1030">
    <property type="match status" value="1"/>
</dbReference>
<dbReference type="CDD" id="cd21696">
    <property type="entry name" value="GINS_B_Psf1"/>
    <property type="match status" value="1"/>
</dbReference>
<evidence type="ECO:0000256" key="1">
    <source>
        <dbReference type="ARBA" id="ARBA00004123"/>
    </source>
</evidence>
<keyword evidence="4" id="KW-0539">Nucleus</keyword>
<name>A0A1G4I9S8_TRYEQ</name>
<sequence length="196" mass="22339">MADVADPSSELINELRALVVSGSGLVPLDERKVHTVVENMTDAFRHLESISRNPFADPSQPYYSGAMRFYKAKCLRDKRCVVAYLLWRQSQITKSWWEARDNTISNMLAPCERTFLQDYNDVMVEYMTSFAVPLDLRSFTWRPPSTQQLEVRGLVNHVFVSSITGAVINLYKGKQILLGFEEAESLIQQGVVELVE</sequence>
<dbReference type="GeneID" id="92379526"/>
<evidence type="ECO:0000313" key="6">
    <source>
        <dbReference type="EMBL" id="SCU68774.1"/>
    </source>
</evidence>
<comment type="subcellular location">
    <subcellularLocation>
        <location evidence="1">Nucleus</location>
    </subcellularLocation>
</comment>
<dbReference type="Pfam" id="PF05916">
    <property type="entry name" value="Sld5"/>
    <property type="match status" value="1"/>
</dbReference>
<dbReference type="CDD" id="cd11710">
    <property type="entry name" value="GINS_A_psf1"/>
    <property type="match status" value="1"/>
</dbReference>
<dbReference type="GO" id="GO:1902983">
    <property type="term" value="P:DNA strand elongation involved in mitotic DNA replication"/>
    <property type="evidence" value="ECO:0007669"/>
    <property type="project" value="TreeGrafter"/>
</dbReference>
<evidence type="ECO:0000259" key="5">
    <source>
        <dbReference type="Pfam" id="PF05916"/>
    </source>
</evidence>
<reference evidence="6" key="1">
    <citation type="submission" date="2016-09" db="EMBL/GenBank/DDBJ databases">
        <authorList>
            <person name="Hebert L."/>
            <person name="Moumen B."/>
        </authorList>
    </citation>
    <scope>NUCLEOTIDE SEQUENCE [LARGE SCALE GENOMIC DNA]</scope>
    <source>
        <strain evidence="6">OVI</strain>
    </source>
</reference>
<dbReference type="PANTHER" id="PTHR12914">
    <property type="entry name" value="PARTNER OF SLD5"/>
    <property type="match status" value="1"/>
</dbReference>
<dbReference type="InterPro" id="IPR005339">
    <property type="entry name" value="GINS_Psf1"/>
</dbReference>
<accession>A0A1G4I9S8</accession>
<protein>
    <recommendedName>
        <fullName evidence="5">GINS subunit domain-containing protein</fullName>
    </recommendedName>
</protein>
<dbReference type="VEuPathDB" id="TriTrypDB:TEOVI_000558600"/>
<dbReference type="SUPFAM" id="SSF158573">
    <property type="entry name" value="GINS helical bundle-like"/>
    <property type="match status" value="1"/>
</dbReference>
<evidence type="ECO:0000256" key="3">
    <source>
        <dbReference type="ARBA" id="ARBA00022705"/>
    </source>
</evidence>
<dbReference type="InterPro" id="IPR056783">
    <property type="entry name" value="PSF1_C"/>
</dbReference>
<dbReference type="RefSeq" id="XP_067079862.1">
    <property type="nucleotide sequence ID" value="XM_067223761.1"/>
</dbReference>
<dbReference type="GO" id="GO:0000811">
    <property type="term" value="C:GINS complex"/>
    <property type="evidence" value="ECO:0007669"/>
    <property type="project" value="InterPro"/>
</dbReference>
<keyword evidence="3" id="KW-0235">DNA replication</keyword>
<dbReference type="PANTHER" id="PTHR12914:SF2">
    <property type="entry name" value="DNA REPLICATION COMPLEX GINS PROTEIN PSF1"/>
    <property type="match status" value="1"/>
</dbReference>
<feature type="domain" description="GINS subunit" evidence="5">
    <location>
        <begin position="46"/>
        <end position="129"/>
    </location>
</feature>
<organism evidence="6 7">
    <name type="scientific">Trypanosoma equiperdum</name>
    <dbReference type="NCBI Taxonomy" id="5694"/>
    <lineage>
        <taxon>Eukaryota</taxon>
        <taxon>Discoba</taxon>
        <taxon>Euglenozoa</taxon>
        <taxon>Kinetoplastea</taxon>
        <taxon>Metakinetoplastina</taxon>
        <taxon>Trypanosomatida</taxon>
        <taxon>Trypanosomatidae</taxon>
        <taxon>Trypanosoma</taxon>
    </lineage>
</organism>
<comment type="caution">
    <text evidence="6">The sequence shown here is derived from an EMBL/GenBank/DDBJ whole genome shotgun (WGS) entry which is preliminary data.</text>
</comment>
<proteinExistence type="inferred from homology"/>
<comment type="similarity">
    <text evidence="2">Belongs to the GINS1/PSF1 family.</text>
</comment>
<dbReference type="AlphaFoldDB" id="A0A1G4I9S8"/>
<dbReference type="InterPro" id="IPR021151">
    <property type="entry name" value="GINS_A"/>
</dbReference>
<evidence type="ECO:0000313" key="7">
    <source>
        <dbReference type="Proteomes" id="UP000195570"/>
    </source>
</evidence>